<dbReference type="GO" id="GO:0045893">
    <property type="term" value="P:positive regulation of DNA-templated transcription"/>
    <property type="evidence" value="ECO:0007669"/>
    <property type="project" value="TreeGrafter"/>
</dbReference>
<keyword evidence="3" id="KW-1185">Reference proteome</keyword>
<sequence length="368" mass="42414">MDFRGSLQRSWTCCSRRPSQFLLRCSLPLGHLCVRVVTWTPHPASLNLRLGLGLSIPGRNTSQESTASRVRAGRSPAPTGESVGAPSYGKSPGSRRRNEKPEASGAVTEESVESSDPAAAETEMMHQRRVEISHLSFGTWRKRNYSGYDLDKKLGRPHAFIDPKKKKPIEEPLTSISQTMAENWASEALWKEPTLTEASLYRARRHLFKEERLQTEPERLEKEGPMAYCSEWHGRERHLREAIQKYFEETGENENSQLIEILEISHYDGTDVRIRRDPLAMSMPEDQIKQIWRLEISLSYCELHSRSRSSDWILGVQIFLNQPQHVGFLKEHGKIISREELEQRLAKEKTEEIRKSQRRTIRCALKKQ</sequence>
<dbReference type="EMBL" id="JBAMMX010000010">
    <property type="protein sequence ID" value="KAK6932126.1"/>
    <property type="molecule type" value="Genomic_DNA"/>
</dbReference>
<evidence type="ECO:0000313" key="2">
    <source>
        <dbReference type="EMBL" id="KAK6932126.1"/>
    </source>
</evidence>
<protein>
    <submittedName>
        <fullName evidence="2">Uncharacterized protein</fullName>
    </submittedName>
</protein>
<dbReference type="PANTHER" id="PTHR35720:SF1">
    <property type="entry name" value="PROTEIN PLASTID TRANSCRIPTIONALLY ACTIVE 12, CHLOROPLASTIC"/>
    <property type="match status" value="1"/>
</dbReference>
<evidence type="ECO:0000256" key="1">
    <source>
        <dbReference type="SAM" id="MobiDB-lite"/>
    </source>
</evidence>
<feature type="compositionally biased region" description="Polar residues" evidence="1">
    <location>
        <begin position="58"/>
        <end position="68"/>
    </location>
</feature>
<comment type="caution">
    <text evidence="2">The sequence shown here is derived from an EMBL/GenBank/DDBJ whole genome shotgun (WGS) entry which is preliminary data.</text>
</comment>
<proteinExistence type="predicted"/>
<dbReference type="GO" id="GO:0009416">
    <property type="term" value="P:response to light stimulus"/>
    <property type="evidence" value="ECO:0007669"/>
    <property type="project" value="InterPro"/>
</dbReference>
<dbReference type="InterPro" id="IPR034581">
    <property type="entry name" value="PTAC12"/>
</dbReference>
<dbReference type="GO" id="GO:0009507">
    <property type="term" value="C:chloroplast"/>
    <property type="evidence" value="ECO:0007669"/>
    <property type="project" value="InterPro"/>
</dbReference>
<dbReference type="AlphaFoldDB" id="A0AAN8VLW1"/>
<gene>
    <name evidence="2" type="ORF">RJ641_001750</name>
</gene>
<name>A0AAN8VLW1_9MAGN</name>
<dbReference type="GO" id="GO:0090228">
    <property type="term" value="P:positive regulation of red or far-red light signaling pathway"/>
    <property type="evidence" value="ECO:0007669"/>
    <property type="project" value="InterPro"/>
</dbReference>
<evidence type="ECO:0000313" key="3">
    <source>
        <dbReference type="Proteomes" id="UP001370490"/>
    </source>
</evidence>
<accession>A0AAN8VLW1</accession>
<dbReference type="GO" id="GO:0005634">
    <property type="term" value="C:nucleus"/>
    <property type="evidence" value="ECO:0007669"/>
    <property type="project" value="InterPro"/>
</dbReference>
<feature type="region of interest" description="Disordered" evidence="1">
    <location>
        <begin position="52"/>
        <end position="123"/>
    </location>
</feature>
<dbReference type="PANTHER" id="PTHR35720">
    <property type="entry name" value="PROTEIN PLASTID TRANSCRIPTIONALLY ACTIVE 12, CHLOROPLASTIC"/>
    <property type="match status" value="1"/>
</dbReference>
<dbReference type="Proteomes" id="UP001370490">
    <property type="component" value="Unassembled WGS sequence"/>
</dbReference>
<reference evidence="2 3" key="1">
    <citation type="submission" date="2023-12" db="EMBL/GenBank/DDBJ databases">
        <title>A high-quality genome assembly for Dillenia turbinata (Dilleniales).</title>
        <authorList>
            <person name="Chanderbali A."/>
        </authorList>
    </citation>
    <scope>NUCLEOTIDE SEQUENCE [LARGE SCALE GENOMIC DNA]</scope>
    <source>
        <strain evidence="2">LSX21</strain>
        <tissue evidence="2">Leaf</tissue>
    </source>
</reference>
<organism evidence="2 3">
    <name type="scientific">Dillenia turbinata</name>
    <dbReference type="NCBI Taxonomy" id="194707"/>
    <lineage>
        <taxon>Eukaryota</taxon>
        <taxon>Viridiplantae</taxon>
        <taxon>Streptophyta</taxon>
        <taxon>Embryophyta</taxon>
        <taxon>Tracheophyta</taxon>
        <taxon>Spermatophyta</taxon>
        <taxon>Magnoliopsida</taxon>
        <taxon>eudicotyledons</taxon>
        <taxon>Gunneridae</taxon>
        <taxon>Pentapetalae</taxon>
        <taxon>Dilleniales</taxon>
        <taxon>Dilleniaceae</taxon>
        <taxon>Dillenia</taxon>
    </lineage>
</organism>
<dbReference type="GO" id="GO:0042793">
    <property type="term" value="P:plastid transcription"/>
    <property type="evidence" value="ECO:0007669"/>
    <property type="project" value="TreeGrafter"/>
</dbReference>